<dbReference type="CDD" id="cd17321">
    <property type="entry name" value="MFS_MMR_MDR_like"/>
    <property type="match status" value="1"/>
</dbReference>
<dbReference type="PANTHER" id="PTHR42718:SF46">
    <property type="entry name" value="BLR6921 PROTEIN"/>
    <property type="match status" value="1"/>
</dbReference>
<gene>
    <name evidence="10" type="ORF">J2S55_009643</name>
</gene>
<feature type="region of interest" description="Disordered" evidence="7">
    <location>
        <begin position="529"/>
        <end position="550"/>
    </location>
</feature>
<dbReference type="RefSeq" id="WP_306876148.1">
    <property type="nucleotide sequence ID" value="NZ_JAUSRB010000003.1"/>
</dbReference>
<evidence type="ECO:0000256" key="5">
    <source>
        <dbReference type="ARBA" id="ARBA00022989"/>
    </source>
</evidence>
<dbReference type="Proteomes" id="UP001230426">
    <property type="component" value="Unassembled WGS sequence"/>
</dbReference>
<evidence type="ECO:0000256" key="2">
    <source>
        <dbReference type="ARBA" id="ARBA00022448"/>
    </source>
</evidence>
<feature type="transmembrane region" description="Helical" evidence="8">
    <location>
        <begin position="137"/>
        <end position="161"/>
    </location>
</feature>
<feature type="transmembrane region" description="Helical" evidence="8">
    <location>
        <begin position="230"/>
        <end position="251"/>
    </location>
</feature>
<feature type="transmembrane region" description="Helical" evidence="8">
    <location>
        <begin position="49"/>
        <end position="67"/>
    </location>
</feature>
<dbReference type="PANTHER" id="PTHR42718">
    <property type="entry name" value="MAJOR FACILITATOR SUPERFAMILY MULTIDRUG TRANSPORTER MFSC"/>
    <property type="match status" value="1"/>
</dbReference>
<feature type="transmembrane region" description="Helical" evidence="8">
    <location>
        <begin position="304"/>
        <end position="323"/>
    </location>
</feature>
<feature type="transmembrane region" description="Helical" evidence="8">
    <location>
        <begin position="335"/>
        <end position="355"/>
    </location>
</feature>
<feature type="transmembrane region" description="Helical" evidence="8">
    <location>
        <begin position="167"/>
        <end position="186"/>
    </location>
</feature>
<organism evidence="10 11">
    <name type="scientific">Streptosporangium brasiliense</name>
    <dbReference type="NCBI Taxonomy" id="47480"/>
    <lineage>
        <taxon>Bacteria</taxon>
        <taxon>Bacillati</taxon>
        <taxon>Actinomycetota</taxon>
        <taxon>Actinomycetes</taxon>
        <taxon>Streptosporangiales</taxon>
        <taxon>Streptosporangiaceae</taxon>
        <taxon>Streptosporangium</taxon>
    </lineage>
</organism>
<dbReference type="Gene3D" id="1.20.1250.20">
    <property type="entry name" value="MFS general substrate transporter like domains"/>
    <property type="match status" value="1"/>
</dbReference>
<feature type="transmembrane region" description="Helical" evidence="8">
    <location>
        <begin position="502"/>
        <end position="521"/>
    </location>
</feature>
<reference evidence="10 11" key="1">
    <citation type="submission" date="2023-07" db="EMBL/GenBank/DDBJ databases">
        <title>Sequencing the genomes of 1000 actinobacteria strains.</title>
        <authorList>
            <person name="Klenk H.-P."/>
        </authorList>
    </citation>
    <scope>NUCLEOTIDE SEQUENCE [LARGE SCALE GENOMIC DNA]</scope>
    <source>
        <strain evidence="10 11">DSM 44109</strain>
    </source>
</reference>
<feature type="transmembrane region" description="Helical" evidence="8">
    <location>
        <begin position="79"/>
        <end position="98"/>
    </location>
</feature>
<feature type="domain" description="Major facilitator superfamily (MFS) profile" evidence="9">
    <location>
        <begin position="13"/>
        <end position="525"/>
    </location>
</feature>
<dbReference type="InterPro" id="IPR036259">
    <property type="entry name" value="MFS_trans_sf"/>
</dbReference>
<dbReference type="SUPFAM" id="SSF103473">
    <property type="entry name" value="MFS general substrate transporter"/>
    <property type="match status" value="1"/>
</dbReference>
<feature type="transmembrane region" description="Helical" evidence="8">
    <location>
        <begin position="104"/>
        <end position="125"/>
    </location>
</feature>
<dbReference type="PROSITE" id="PS50850">
    <property type="entry name" value="MFS"/>
    <property type="match status" value="1"/>
</dbReference>
<feature type="transmembrane region" description="Helical" evidence="8">
    <location>
        <begin position="401"/>
        <end position="421"/>
    </location>
</feature>
<dbReference type="InterPro" id="IPR004638">
    <property type="entry name" value="EmrB-like"/>
</dbReference>
<feature type="transmembrane region" description="Helical" evidence="8">
    <location>
        <begin position="272"/>
        <end position="292"/>
    </location>
</feature>
<dbReference type="NCBIfam" id="TIGR00711">
    <property type="entry name" value="efflux_EmrB"/>
    <property type="match status" value="1"/>
</dbReference>
<dbReference type="EMBL" id="JAUSRB010000003">
    <property type="protein sequence ID" value="MDP9870305.1"/>
    <property type="molecule type" value="Genomic_DNA"/>
</dbReference>
<dbReference type="Pfam" id="PF07690">
    <property type="entry name" value="MFS_1"/>
    <property type="match status" value="1"/>
</dbReference>
<keyword evidence="4 8" id="KW-0812">Transmembrane</keyword>
<evidence type="ECO:0000313" key="10">
    <source>
        <dbReference type="EMBL" id="MDP9870305.1"/>
    </source>
</evidence>
<feature type="transmembrane region" description="Helical" evidence="8">
    <location>
        <begin position="361"/>
        <end position="380"/>
    </location>
</feature>
<sequence>MTARPARPSPWLALGVLCIANFLILLDTTIVNVAAPDMMRTLGAGLDKVLWVLNGYLLAFASSLIVFGRLGDLLGPRSVFVAGLGLFTLASALCGLSQTPDQLIAARVLQGVGAAALLPQALVLISAIFPPERRGGAFGIFAAVAGVASVSGPTLGGLLVTRLGWQSIFYLNVPVALAGMLLALRYVPGLRPGVSHRFDLVGVLLATSGLSALVYGLVEGERHGWGTVAGPVTIPGILAVAGVLLVLFVLWERRQPEPLLPLRLFRNRNYTIATLITLIMSFSLYGLLFVFMIEAQAVLGMSPLAAGVAGLPLTLALTVVAPAAGRLTDRVGGRILLIVGLACCSLGVFAVAVVSATSATAATFLVPFLVVGVGMGLTFAPATTEAMREIPPRQAGAASGVLNTARQVGAALGAAVIGAVLQNRLAESLLREAGERLAQLPEGVRQAYLAGLGAGAAPGGPAAGPPATGPLPGALPADVAARFARLTREAFGEGFVAAGRPTLGVVAAVLLLGSLLAVFMVRRRRAVAAPRRDSTHGEDSVISADASLIR</sequence>
<dbReference type="InterPro" id="IPR020846">
    <property type="entry name" value="MFS_dom"/>
</dbReference>
<keyword evidence="3" id="KW-1003">Cell membrane</keyword>
<evidence type="ECO:0000256" key="3">
    <source>
        <dbReference type="ARBA" id="ARBA00022475"/>
    </source>
</evidence>
<evidence type="ECO:0000256" key="6">
    <source>
        <dbReference type="ARBA" id="ARBA00023136"/>
    </source>
</evidence>
<protein>
    <submittedName>
        <fullName evidence="10">EmrB/QacA subfamily drug resistance transporter</fullName>
    </submittedName>
</protein>
<dbReference type="InterPro" id="IPR011701">
    <property type="entry name" value="MFS"/>
</dbReference>
<evidence type="ECO:0000313" key="11">
    <source>
        <dbReference type="Proteomes" id="UP001230426"/>
    </source>
</evidence>
<dbReference type="PRINTS" id="PR01036">
    <property type="entry name" value="TCRTETB"/>
</dbReference>
<accession>A0ABT9RPU9</accession>
<keyword evidence="5 8" id="KW-1133">Transmembrane helix</keyword>
<evidence type="ECO:0000259" key="9">
    <source>
        <dbReference type="PROSITE" id="PS50850"/>
    </source>
</evidence>
<comment type="subcellular location">
    <subcellularLocation>
        <location evidence="1">Cell membrane</location>
        <topology evidence="1">Multi-pass membrane protein</topology>
    </subcellularLocation>
</comment>
<evidence type="ECO:0000256" key="1">
    <source>
        <dbReference type="ARBA" id="ARBA00004651"/>
    </source>
</evidence>
<feature type="compositionally biased region" description="Basic and acidic residues" evidence="7">
    <location>
        <begin position="530"/>
        <end position="539"/>
    </location>
</feature>
<keyword evidence="6 8" id="KW-0472">Membrane</keyword>
<proteinExistence type="predicted"/>
<dbReference type="Gene3D" id="1.20.1720.10">
    <property type="entry name" value="Multidrug resistance protein D"/>
    <property type="match status" value="1"/>
</dbReference>
<feature type="transmembrane region" description="Helical" evidence="8">
    <location>
        <begin position="198"/>
        <end position="218"/>
    </location>
</feature>
<keyword evidence="2" id="KW-0813">Transport</keyword>
<evidence type="ECO:0000256" key="8">
    <source>
        <dbReference type="SAM" id="Phobius"/>
    </source>
</evidence>
<keyword evidence="11" id="KW-1185">Reference proteome</keyword>
<feature type="transmembrane region" description="Helical" evidence="8">
    <location>
        <begin position="12"/>
        <end position="34"/>
    </location>
</feature>
<comment type="caution">
    <text evidence="10">The sequence shown here is derived from an EMBL/GenBank/DDBJ whole genome shotgun (WGS) entry which is preliminary data.</text>
</comment>
<evidence type="ECO:0000256" key="7">
    <source>
        <dbReference type="SAM" id="MobiDB-lite"/>
    </source>
</evidence>
<name>A0ABT9RPU9_9ACTN</name>
<evidence type="ECO:0000256" key="4">
    <source>
        <dbReference type="ARBA" id="ARBA00022692"/>
    </source>
</evidence>